<dbReference type="EMBL" id="LTAI01000019">
    <property type="protein sequence ID" value="ORE00442.1"/>
    <property type="molecule type" value="Genomic_DNA"/>
</dbReference>
<comment type="caution">
    <text evidence="10">The sequence shown here is derived from an EMBL/GenBank/DDBJ whole genome shotgun (WGS) entry which is preliminary data.</text>
</comment>
<dbReference type="VEuPathDB" id="MicrosporidiaDB:HERIO_263"/>
<evidence type="ECO:0000256" key="1">
    <source>
        <dbReference type="ARBA" id="ARBA00004141"/>
    </source>
</evidence>
<gene>
    <name evidence="10" type="primary">AB15G</name>
    <name evidence="10" type="ORF">A0H76_804</name>
</gene>
<keyword evidence="5" id="KW-0067">ATP-binding</keyword>
<dbReference type="GO" id="GO:0016887">
    <property type="term" value="F:ATP hydrolysis activity"/>
    <property type="evidence" value="ECO:0007669"/>
    <property type="project" value="InterPro"/>
</dbReference>
<protein>
    <submittedName>
        <fullName evidence="10">AB15G</fullName>
    </submittedName>
</protein>
<organism evidence="10 11">
    <name type="scientific">Hepatospora eriocheir</name>
    <dbReference type="NCBI Taxonomy" id="1081669"/>
    <lineage>
        <taxon>Eukaryota</taxon>
        <taxon>Fungi</taxon>
        <taxon>Fungi incertae sedis</taxon>
        <taxon>Microsporidia</taxon>
        <taxon>Hepatosporidae</taxon>
        <taxon>Hepatospora</taxon>
    </lineage>
</organism>
<evidence type="ECO:0000256" key="8">
    <source>
        <dbReference type="SAM" id="Phobius"/>
    </source>
</evidence>
<dbReference type="GO" id="GO:0042626">
    <property type="term" value="F:ATPase-coupled transmembrane transporter activity"/>
    <property type="evidence" value="ECO:0007669"/>
    <property type="project" value="TreeGrafter"/>
</dbReference>
<feature type="transmembrane region" description="Helical" evidence="8">
    <location>
        <begin position="591"/>
        <end position="614"/>
    </location>
</feature>
<proteinExistence type="predicted"/>
<accession>A0A1X0QKY7</accession>
<keyword evidence="7 8" id="KW-0472">Membrane</keyword>
<dbReference type="InterPro" id="IPR050352">
    <property type="entry name" value="ABCG_transporters"/>
</dbReference>
<evidence type="ECO:0000256" key="4">
    <source>
        <dbReference type="ARBA" id="ARBA00022741"/>
    </source>
</evidence>
<dbReference type="SUPFAM" id="SSF52540">
    <property type="entry name" value="P-loop containing nucleoside triphosphate hydrolases"/>
    <property type="match status" value="1"/>
</dbReference>
<evidence type="ECO:0000313" key="11">
    <source>
        <dbReference type="Proteomes" id="UP000192501"/>
    </source>
</evidence>
<dbReference type="AlphaFoldDB" id="A0A1X0QKY7"/>
<dbReference type="InterPro" id="IPR003593">
    <property type="entry name" value="AAA+_ATPase"/>
</dbReference>
<sequence>MNQDTNNNLIQFGGKTPIKYTKNEHNNSIVLQTKTQPIQLTFNNVNVKTDQGEFLVKEATGTVKPGKVVALLGQSGCGKTTLMNSITGLIDENLITNGQILLNNDTINSDHQSNLIAYYNQKTIGYKNVTVMTQFKYAASLYNKNSEEVANNIINYLCLTEEKEKEFEKCSTDQQVKILIAKNLTTQASIYILDEPLTGLDVFSTGKIISLIKELSNLGKAVLLSVHEPSESLFNFFDEFILMTNGSIVFQGTKEEAVKYFTSIGFVKDNFYIPYSYFFLQIIKLEKDYLNRYRNESIMKYNFLIDSWRSNAKKIEIEYNEPVNTIITKFTIFIKGSTMLMSKIFSFYFLLNIVLIIIPNIYLIYKASKYDNNDLSESNNILKVVKISKVWKIIHEHVCYKTYSDYEQFSSYETLWNENPIFIICVLLFYRFFLLSLFEFSLFYKSIENHRDEYRKKYFGVIDYLLAIYMISIREFTFMVICDVAIFIYFSNNRNMLIVFIIFYLLTANFLYLTCLTLSISFNTIIFYVLSGVIKFILSNILIYYNGKINLKFWCLITSTDKYTLDNSPLRTKIRRLFVPFNVFLSANFTIKNILCDLLILLVLNLLIIILTFFKLRKTLNISLGKFN</sequence>
<evidence type="ECO:0000256" key="6">
    <source>
        <dbReference type="ARBA" id="ARBA00022989"/>
    </source>
</evidence>
<evidence type="ECO:0000259" key="9">
    <source>
        <dbReference type="PROSITE" id="PS50893"/>
    </source>
</evidence>
<feature type="transmembrane region" description="Helical" evidence="8">
    <location>
        <begin position="464"/>
        <end position="490"/>
    </location>
</feature>
<dbReference type="GO" id="GO:0005524">
    <property type="term" value="F:ATP binding"/>
    <property type="evidence" value="ECO:0007669"/>
    <property type="project" value="UniProtKB-KW"/>
</dbReference>
<dbReference type="Proteomes" id="UP000192501">
    <property type="component" value="Unassembled WGS sequence"/>
</dbReference>
<evidence type="ECO:0000313" key="10">
    <source>
        <dbReference type="EMBL" id="ORE00442.1"/>
    </source>
</evidence>
<comment type="subcellular location">
    <subcellularLocation>
        <location evidence="1">Membrane</location>
        <topology evidence="1">Multi-pass membrane protein</topology>
    </subcellularLocation>
</comment>
<dbReference type="SMART" id="SM00382">
    <property type="entry name" value="AAA"/>
    <property type="match status" value="1"/>
</dbReference>
<feature type="transmembrane region" description="Helical" evidence="8">
    <location>
        <begin position="525"/>
        <end position="545"/>
    </location>
</feature>
<evidence type="ECO:0000256" key="2">
    <source>
        <dbReference type="ARBA" id="ARBA00022448"/>
    </source>
</evidence>
<name>A0A1X0QKY7_9MICR</name>
<dbReference type="GO" id="GO:0016020">
    <property type="term" value="C:membrane"/>
    <property type="evidence" value="ECO:0007669"/>
    <property type="project" value="UniProtKB-SubCell"/>
</dbReference>
<feature type="transmembrane region" description="Helical" evidence="8">
    <location>
        <begin position="496"/>
        <end position="518"/>
    </location>
</feature>
<dbReference type="VEuPathDB" id="MicrosporidiaDB:A0H76_804"/>
<reference evidence="10 11" key="1">
    <citation type="journal article" date="2017" name="Environ. Microbiol.">
        <title>Decay of the glycolytic pathway and adaptation to intranuclear parasitism within Enterocytozoonidae microsporidia.</title>
        <authorList>
            <person name="Wiredu Boakye D."/>
            <person name="Jaroenlak P."/>
            <person name="Prachumwat A."/>
            <person name="Williams T.A."/>
            <person name="Bateman K.S."/>
            <person name="Itsathitphaisarn O."/>
            <person name="Sritunyalucksana K."/>
            <person name="Paszkiewicz K.H."/>
            <person name="Moore K.A."/>
            <person name="Stentiford G.D."/>
            <person name="Williams B.A."/>
        </authorList>
    </citation>
    <scope>NUCLEOTIDE SEQUENCE [LARGE SCALE GENOMIC DNA]</scope>
    <source>
        <strain evidence="11">canceri</strain>
    </source>
</reference>
<evidence type="ECO:0000256" key="5">
    <source>
        <dbReference type="ARBA" id="ARBA00022840"/>
    </source>
</evidence>
<dbReference type="PANTHER" id="PTHR48041:SF139">
    <property type="entry name" value="PROTEIN SCARLET"/>
    <property type="match status" value="1"/>
</dbReference>
<keyword evidence="2" id="KW-0813">Transport</keyword>
<keyword evidence="6 8" id="KW-1133">Transmembrane helix</keyword>
<dbReference type="Pfam" id="PF00005">
    <property type="entry name" value="ABC_tran"/>
    <property type="match status" value="1"/>
</dbReference>
<dbReference type="PROSITE" id="PS50893">
    <property type="entry name" value="ABC_TRANSPORTER_2"/>
    <property type="match status" value="1"/>
</dbReference>
<dbReference type="InterPro" id="IPR003439">
    <property type="entry name" value="ABC_transporter-like_ATP-bd"/>
</dbReference>
<dbReference type="Gene3D" id="3.40.50.300">
    <property type="entry name" value="P-loop containing nucleotide triphosphate hydrolases"/>
    <property type="match status" value="1"/>
</dbReference>
<feature type="domain" description="ABC transporter" evidence="9">
    <location>
        <begin position="40"/>
        <end position="270"/>
    </location>
</feature>
<evidence type="ECO:0000256" key="3">
    <source>
        <dbReference type="ARBA" id="ARBA00022692"/>
    </source>
</evidence>
<feature type="transmembrane region" description="Helical" evidence="8">
    <location>
        <begin position="421"/>
        <end position="444"/>
    </location>
</feature>
<dbReference type="PANTHER" id="PTHR48041">
    <property type="entry name" value="ABC TRANSPORTER G FAMILY MEMBER 28"/>
    <property type="match status" value="1"/>
</dbReference>
<feature type="transmembrane region" description="Helical" evidence="8">
    <location>
        <begin position="345"/>
        <end position="365"/>
    </location>
</feature>
<dbReference type="InterPro" id="IPR027417">
    <property type="entry name" value="P-loop_NTPase"/>
</dbReference>
<keyword evidence="4" id="KW-0547">Nucleotide-binding</keyword>
<keyword evidence="3 8" id="KW-0812">Transmembrane</keyword>
<evidence type="ECO:0000256" key="7">
    <source>
        <dbReference type="ARBA" id="ARBA00023136"/>
    </source>
</evidence>